<dbReference type="InterPro" id="IPR013762">
    <property type="entry name" value="Integrase-like_cat_sf"/>
</dbReference>
<sequence length="129" mass="14163">MAKTRPESSKRYTDSGETHDERGLKHRGAKETRAVPIPPELVAIPRDHIAGHGVADDGRLFRTESGKAFSGSTVSKIWKEVRGYALPPELVASPWRPGHTISDTRPPPCGSTRESMHRKPRNGRGMAST</sequence>
<dbReference type="AlphaFoldDB" id="A0A8J3TLZ5"/>
<keyword evidence="1" id="KW-0233">DNA recombination</keyword>
<feature type="region of interest" description="Disordered" evidence="2">
    <location>
        <begin position="1"/>
        <end position="39"/>
    </location>
</feature>
<evidence type="ECO:0000313" key="3">
    <source>
        <dbReference type="EMBL" id="GII26984.1"/>
    </source>
</evidence>
<reference evidence="3 4" key="1">
    <citation type="submission" date="2021-01" db="EMBL/GenBank/DDBJ databases">
        <title>Whole genome shotgun sequence of Planotetraspora mira NBRC 15435.</title>
        <authorList>
            <person name="Komaki H."/>
            <person name="Tamura T."/>
        </authorList>
    </citation>
    <scope>NUCLEOTIDE SEQUENCE [LARGE SCALE GENOMIC DNA]</scope>
    <source>
        <strain evidence="3 4">NBRC 15435</strain>
    </source>
</reference>
<dbReference type="Gene3D" id="1.10.443.10">
    <property type="entry name" value="Intergrase catalytic core"/>
    <property type="match status" value="1"/>
</dbReference>
<dbReference type="Proteomes" id="UP000650628">
    <property type="component" value="Unassembled WGS sequence"/>
</dbReference>
<dbReference type="InterPro" id="IPR011010">
    <property type="entry name" value="DNA_brk_join_enz"/>
</dbReference>
<dbReference type="RefSeq" id="WP_239113505.1">
    <property type="nucleotide sequence ID" value="NZ_BOOO01000002.1"/>
</dbReference>
<keyword evidence="4" id="KW-1185">Reference proteome</keyword>
<dbReference type="GO" id="GO:0015074">
    <property type="term" value="P:DNA integration"/>
    <property type="evidence" value="ECO:0007669"/>
    <property type="project" value="InterPro"/>
</dbReference>
<accession>A0A8J3TLZ5</accession>
<dbReference type="GO" id="GO:0003677">
    <property type="term" value="F:DNA binding"/>
    <property type="evidence" value="ECO:0007669"/>
    <property type="project" value="InterPro"/>
</dbReference>
<name>A0A8J3TLZ5_9ACTN</name>
<organism evidence="3 4">
    <name type="scientific">Planotetraspora mira</name>
    <dbReference type="NCBI Taxonomy" id="58121"/>
    <lineage>
        <taxon>Bacteria</taxon>
        <taxon>Bacillati</taxon>
        <taxon>Actinomycetota</taxon>
        <taxon>Actinomycetes</taxon>
        <taxon>Streptosporangiales</taxon>
        <taxon>Streptosporangiaceae</taxon>
        <taxon>Planotetraspora</taxon>
    </lineage>
</organism>
<evidence type="ECO:0000313" key="4">
    <source>
        <dbReference type="Proteomes" id="UP000650628"/>
    </source>
</evidence>
<evidence type="ECO:0000256" key="2">
    <source>
        <dbReference type="SAM" id="MobiDB-lite"/>
    </source>
</evidence>
<evidence type="ECO:0000256" key="1">
    <source>
        <dbReference type="ARBA" id="ARBA00023172"/>
    </source>
</evidence>
<dbReference type="GO" id="GO:0006310">
    <property type="term" value="P:DNA recombination"/>
    <property type="evidence" value="ECO:0007669"/>
    <property type="project" value="UniProtKB-KW"/>
</dbReference>
<protein>
    <recommendedName>
        <fullName evidence="5">Tyr recombinase domain-containing protein</fullName>
    </recommendedName>
</protein>
<comment type="caution">
    <text evidence="3">The sequence shown here is derived from an EMBL/GenBank/DDBJ whole genome shotgun (WGS) entry which is preliminary data.</text>
</comment>
<dbReference type="EMBL" id="BOOO01000002">
    <property type="protein sequence ID" value="GII26984.1"/>
    <property type="molecule type" value="Genomic_DNA"/>
</dbReference>
<evidence type="ECO:0008006" key="5">
    <source>
        <dbReference type="Google" id="ProtNLM"/>
    </source>
</evidence>
<feature type="region of interest" description="Disordered" evidence="2">
    <location>
        <begin position="90"/>
        <end position="129"/>
    </location>
</feature>
<gene>
    <name evidence="3" type="ORF">Pmi06nite_04260</name>
</gene>
<proteinExistence type="predicted"/>
<feature type="compositionally biased region" description="Basic and acidic residues" evidence="2">
    <location>
        <begin position="1"/>
        <end position="33"/>
    </location>
</feature>
<dbReference type="SUPFAM" id="SSF56349">
    <property type="entry name" value="DNA breaking-rejoining enzymes"/>
    <property type="match status" value="1"/>
</dbReference>